<dbReference type="Proteomes" id="UP000002534">
    <property type="component" value="Chromosome"/>
</dbReference>
<protein>
    <submittedName>
        <fullName evidence="2">Uncharacterized protein</fullName>
    </submittedName>
</protein>
<dbReference type="OrthoDB" id="6736327at2"/>
<sequence>MSIQKVVIKEFPKDGRPWRVDWFGEVHLNPNISDEPQIELLISPFIGKPSDAGSTRAVNHHQQRIIRVGVGQLPLIHIGSIWENGKKLPRHLFTYTSNTFSNLVVSPNSLRLIKTSHQDDGEFLLPFKFHPFGKGVSGINGRCVTISHKNDPFHVIVPCTEIIRFYFSQTTKLARALLNGEISSSTESLYDSEKSSLHKDGTCVLHIGMRFDDEDAWVAARLAFSEIANKIARGIHGSIIKNSLNNESGAPEAYPPFYGETNLQTYGKWIQSGDKWRFLVFWINSCSAPFPYNELCCIRKNCGLKPLWDDNDRKSSGWSGRPLLTGKGPDEYSLGDDTPPDRKEPRVNLYLPENRFTHLIGKALIKPEKLRSEYKAGGQKPCFAEKQNDECSTGGLQIADSNTGGLEIKPGPISLDSSHSSEWLNLSATFPNFLHGLKALEHRGAFQVKVIPGSNKTIQSNSGPISFFPIRNQKGYLKWSYIHLKNREYRERRKAIVGRIDYAGYIFYLMESQQRESEHYTMFMVYRYDFGDLKTGIFEAILACCAQNKGKWLKDDEFPEYGREKVKHMWRSYEEFAAKINDIINRIIGGQ</sequence>
<evidence type="ECO:0000313" key="2">
    <source>
        <dbReference type="EMBL" id="ABA87379.1"/>
    </source>
</evidence>
<dbReference type="AlphaFoldDB" id="Q3A8B3"/>
<dbReference type="eggNOG" id="ENOG5031VE2">
    <property type="taxonomic scope" value="Bacteria"/>
</dbReference>
<dbReference type="KEGG" id="pca:Pcar_0116"/>
<keyword evidence="3" id="KW-1185">Reference proteome</keyword>
<reference evidence="2 3" key="2">
    <citation type="journal article" date="2012" name="BMC Genomics">
        <title>The genome of Pelobacter carbinolicus reveals surprising metabolic capabilities and physiological features.</title>
        <authorList>
            <person name="Aklujkar M."/>
            <person name="Haveman S.A."/>
            <person name="Didonato R.Jr."/>
            <person name="Chertkov O."/>
            <person name="Han C.S."/>
            <person name="Land M.L."/>
            <person name="Brown P."/>
            <person name="Lovley D.R."/>
        </authorList>
    </citation>
    <scope>NUCLEOTIDE SEQUENCE [LARGE SCALE GENOMIC DNA]</scope>
    <source>
        <strain evidence="3">DSM 2380 / NBRC 103641 / GraBd1</strain>
    </source>
</reference>
<organism evidence="2 3">
    <name type="scientific">Syntrophotalea carbinolica (strain DSM 2380 / NBRC 103641 / GraBd1)</name>
    <name type="common">Pelobacter carbinolicus</name>
    <dbReference type="NCBI Taxonomy" id="338963"/>
    <lineage>
        <taxon>Bacteria</taxon>
        <taxon>Pseudomonadati</taxon>
        <taxon>Thermodesulfobacteriota</taxon>
        <taxon>Desulfuromonadia</taxon>
        <taxon>Desulfuromonadales</taxon>
        <taxon>Syntrophotaleaceae</taxon>
        <taxon>Syntrophotalea</taxon>
    </lineage>
</organism>
<evidence type="ECO:0000313" key="3">
    <source>
        <dbReference type="Proteomes" id="UP000002534"/>
    </source>
</evidence>
<gene>
    <name evidence="2" type="ordered locus">Pcar_0116</name>
</gene>
<dbReference type="HOGENOM" id="CLU_468297_0_0_7"/>
<dbReference type="RefSeq" id="WP_011339767.1">
    <property type="nucleotide sequence ID" value="NC_007498.2"/>
</dbReference>
<evidence type="ECO:0000256" key="1">
    <source>
        <dbReference type="SAM" id="MobiDB-lite"/>
    </source>
</evidence>
<accession>Q3A8B3</accession>
<feature type="region of interest" description="Disordered" evidence="1">
    <location>
        <begin position="318"/>
        <end position="346"/>
    </location>
</feature>
<dbReference type="EMBL" id="CP000142">
    <property type="protein sequence ID" value="ABA87379.1"/>
    <property type="molecule type" value="Genomic_DNA"/>
</dbReference>
<proteinExistence type="predicted"/>
<reference evidence="3" key="1">
    <citation type="submission" date="2005-10" db="EMBL/GenBank/DDBJ databases">
        <title>Complete sequence of Pelobacter carbinolicus DSM 2380.</title>
        <authorList>
            <person name="Copeland A."/>
            <person name="Lucas S."/>
            <person name="Lapidus A."/>
            <person name="Barry K."/>
            <person name="Detter J.C."/>
            <person name="Glavina T."/>
            <person name="Hammon N."/>
            <person name="Israni S."/>
            <person name="Pitluck S."/>
            <person name="Chertkov O."/>
            <person name="Schmutz J."/>
            <person name="Larimer F."/>
            <person name="Land M."/>
            <person name="Kyrpides N."/>
            <person name="Ivanova N."/>
            <person name="Richardson P."/>
        </authorList>
    </citation>
    <scope>NUCLEOTIDE SEQUENCE [LARGE SCALE GENOMIC DNA]</scope>
    <source>
        <strain evidence="3">DSM 2380 / NBRC 103641 / GraBd1</strain>
    </source>
</reference>
<name>Q3A8B3_SYNC1</name>
<dbReference type="STRING" id="338963.Pcar_0116"/>